<keyword evidence="3" id="KW-0464">Manganese</keyword>
<dbReference type="PANTHER" id="PTHR45668">
    <property type="entry name" value="SERINE/THREONINE-PROTEIN PHOSPHATASE 5-RELATED"/>
    <property type="match status" value="1"/>
</dbReference>
<evidence type="ECO:0000313" key="5">
    <source>
        <dbReference type="Proteomes" id="UP000472260"/>
    </source>
</evidence>
<dbReference type="GO" id="GO:0043409">
    <property type="term" value="P:negative regulation of MAPK cascade"/>
    <property type="evidence" value="ECO:0007669"/>
    <property type="project" value="TreeGrafter"/>
</dbReference>
<name>A0A671RHE6_9TELE</name>
<dbReference type="AlphaFoldDB" id="A0A671RHE6"/>
<protein>
    <submittedName>
        <fullName evidence="4">Serine/threonine-protein phosphatase with EF-hands 2-like</fullName>
    </submittedName>
</protein>
<organism evidence="4 5">
    <name type="scientific">Sinocyclocheilus anshuiensis</name>
    <dbReference type="NCBI Taxonomy" id="1608454"/>
    <lineage>
        <taxon>Eukaryota</taxon>
        <taxon>Metazoa</taxon>
        <taxon>Chordata</taxon>
        <taxon>Craniata</taxon>
        <taxon>Vertebrata</taxon>
        <taxon>Euteleostomi</taxon>
        <taxon>Actinopterygii</taxon>
        <taxon>Neopterygii</taxon>
        <taxon>Teleostei</taxon>
        <taxon>Ostariophysi</taxon>
        <taxon>Cypriniformes</taxon>
        <taxon>Cyprinidae</taxon>
        <taxon>Cyprininae</taxon>
        <taxon>Sinocyclocheilus</taxon>
    </lineage>
</organism>
<evidence type="ECO:0000256" key="2">
    <source>
        <dbReference type="ARBA" id="ARBA00022723"/>
    </source>
</evidence>
<reference evidence="4" key="1">
    <citation type="submission" date="2025-08" db="UniProtKB">
        <authorList>
            <consortium name="Ensembl"/>
        </authorList>
    </citation>
    <scope>IDENTIFICATION</scope>
</reference>
<evidence type="ECO:0000256" key="1">
    <source>
        <dbReference type="ARBA" id="ARBA00001936"/>
    </source>
</evidence>
<gene>
    <name evidence="4" type="primary">LOC107693487</name>
</gene>
<dbReference type="PROSITE" id="PS50096">
    <property type="entry name" value="IQ"/>
    <property type="match status" value="1"/>
</dbReference>
<evidence type="ECO:0000313" key="4">
    <source>
        <dbReference type="Ensembl" id="ENSSANP00000082917.1"/>
    </source>
</evidence>
<dbReference type="GO" id="GO:0051879">
    <property type="term" value="F:Hsp90 protein binding"/>
    <property type="evidence" value="ECO:0007669"/>
    <property type="project" value="TreeGrafter"/>
</dbReference>
<dbReference type="CDD" id="cd23767">
    <property type="entry name" value="IQCD"/>
    <property type="match status" value="1"/>
</dbReference>
<comment type="cofactor">
    <cofactor evidence="1">
        <name>Mn(2+)</name>
        <dbReference type="ChEBI" id="CHEBI:29035"/>
    </cofactor>
</comment>
<keyword evidence="2" id="KW-0479">Metal-binding</keyword>
<proteinExistence type="predicted"/>
<evidence type="ECO:0000256" key="3">
    <source>
        <dbReference type="ARBA" id="ARBA00023211"/>
    </source>
</evidence>
<dbReference type="PANTHER" id="PTHR45668:SF2">
    <property type="entry name" value="SERINE_THREONINE-PROTEIN PHOSPHATASE WITH EF-HANDS 2"/>
    <property type="match status" value="1"/>
</dbReference>
<dbReference type="GO" id="GO:0046872">
    <property type="term" value="F:metal ion binding"/>
    <property type="evidence" value="ECO:0007669"/>
    <property type="project" value="UniProtKB-KW"/>
</dbReference>
<reference evidence="4" key="2">
    <citation type="submission" date="2025-09" db="UniProtKB">
        <authorList>
            <consortium name="Ensembl"/>
        </authorList>
    </citation>
    <scope>IDENTIFICATION</scope>
</reference>
<accession>A0A671RHE6</accession>
<keyword evidence="5" id="KW-1185">Reference proteome</keyword>
<dbReference type="Proteomes" id="UP000472260">
    <property type="component" value="Unassembled WGS sequence"/>
</dbReference>
<sequence length="159" mass="18832">MRAALLIQRWYRQYVARLEMRRRCTWNIFQSIEYSGQQDHIKLYNFFGYLMDHFSSANSRRKNEVSQDTEWERRFCYKHTEVPDVYTGPHLSFPLSISNVTELVHAFRNKQVQLFLSKQLHLHVTKSVNKSVVSLSHLSGEAVGVCVFTVFTITRLTHF</sequence>
<dbReference type="Ensembl" id="ENSSANT00000088112.1">
    <property type="protein sequence ID" value="ENSSANP00000082917.1"/>
    <property type="gene ID" value="ENSSANG00000041115.1"/>
</dbReference>
<dbReference type="InterPro" id="IPR051134">
    <property type="entry name" value="PPP_phosphatase"/>
</dbReference>